<dbReference type="PATRIC" id="fig|657313.3.peg.2284"/>
<dbReference type="RefSeq" id="WP_015529456.1">
    <property type="nucleotide sequence ID" value="NC_021015.1"/>
</dbReference>
<dbReference type="EMBL" id="FP929055">
    <property type="protein sequence ID" value="CBL26878.1"/>
    <property type="molecule type" value="Genomic_DNA"/>
</dbReference>
<feature type="region of interest" description="Disordered" evidence="1">
    <location>
        <begin position="263"/>
        <end position="288"/>
    </location>
</feature>
<dbReference type="Pfam" id="PF12784">
    <property type="entry name" value="PDDEXK_2"/>
    <property type="match status" value="1"/>
</dbReference>
<dbReference type="InterPro" id="IPR010106">
    <property type="entry name" value="RpnA"/>
</dbReference>
<evidence type="ECO:0008006" key="4">
    <source>
        <dbReference type="Google" id="ProtNLM"/>
    </source>
</evidence>
<dbReference type="Proteomes" id="UP000008956">
    <property type="component" value="Chromosome"/>
</dbReference>
<gene>
    <name evidence="2" type="ORF">RTO_23910</name>
</gene>
<dbReference type="PANTHER" id="PTHR41317">
    <property type="entry name" value="PD-(D_E)XK NUCLEASE FAMILY TRANSPOSASE"/>
    <property type="match status" value="1"/>
</dbReference>
<evidence type="ECO:0000313" key="3">
    <source>
        <dbReference type="Proteomes" id="UP000008956"/>
    </source>
</evidence>
<feature type="compositionally biased region" description="Basic and acidic residues" evidence="1">
    <location>
        <begin position="263"/>
        <end position="287"/>
    </location>
</feature>
<reference evidence="2 3" key="2">
    <citation type="submission" date="2010-03" db="EMBL/GenBank/DDBJ databases">
        <authorList>
            <person name="Pajon A."/>
        </authorList>
    </citation>
    <scope>NUCLEOTIDE SEQUENCE [LARGE SCALE GENOMIC DNA]</scope>
    <source>
        <strain evidence="2 3">L2-14</strain>
    </source>
</reference>
<dbReference type="NCBIfam" id="TIGR01784">
    <property type="entry name" value="T_den_put_tspse"/>
    <property type="match status" value="1"/>
</dbReference>
<organism evidence="2 3">
    <name type="scientific">[Ruminococcus] torques L2-14</name>
    <dbReference type="NCBI Taxonomy" id="657313"/>
    <lineage>
        <taxon>Bacteria</taxon>
        <taxon>Bacillati</taxon>
        <taxon>Bacillota</taxon>
        <taxon>Clostridia</taxon>
        <taxon>Lachnospirales</taxon>
        <taxon>Lachnospiraceae</taxon>
        <taxon>Mediterraneibacter</taxon>
    </lineage>
</organism>
<dbReference type="HOGENOM" id="CLU_057504_0_1_9"/>
<dbReference type="PANTHER" id="PTHR41317:SF1">
    <property type="entry name" value="PD-(D_E)XK NUCLEASE FAMILY TRANSPOSASE"/>
    <property type="match status" value="1"/>
</dbReference>
<reference evidence="2 3" key="1">
    <citation type="submission" date="2010-03" db="EMBL/GenBank/DDBJ databases">
        <title>The genome sequence of Ruminococcus torques L2-14.</title>
        <authorList>
            <consortium name="metaHIT consortium -- http://www.metahit.eu/"/>
            <person name="Pajon A."/>
            <person name="Turner K."/>
            <person name="Parkhill J."/>
            <person name="Duncan S."/>
            <person name="Flint H."/>
        </authorList>
    </citation>
    <scope>NUCLEOTIDE SEQUENCE [LARGE SCALE GENOMIC DNA]</scope>
    <source>
        <strain evidence="2 3">L2-14</strain>
    </source>
</reference>
<sequence length="329" mass="38590">MRKTRKSVSTKKEISQCKRLKEKQEDFIMLPTVDFCFKELMQNDNIRKNIIAALLNVPASEVENTKLMPTILRKESKDDKYGILDVRVKLKDGEQIDFEMQVEAFDCWANRSVYYLSKMYTSEIKEGEGYDCLKKCIHVSILAYDHFLDDKECYRRIAFCDTKTGKEYTDLMEMHILELSKLPPEEKNETSLLQWMRFLGGKTRKDFEEMAKKNSELEEAYDVLDKLSADEKKRLEYETRQRAIRDYNIGMLTAERRGIEAGRKIGRQEGREEGRQEGRQEGRKEGETLGVSRINQLILELSKHGRTDDIVKAAADKEYQEKLLKEFDL</sequence>
<dbReference type="AlphaFoldDB" id="D4M6L6"/>
<evidence type="ECO:0000313" key="2">
    <source>
        <dbReference type="EMBL" id="CBL26878.1"/>
    </source>
</evidence>
<name>D4M6L6_9FIRM</name>
<dbReference type="KEGG" id="rto:RTO_23910"/>
<protein>
    <recommendedName>
        <fullName evidence="4">Rpn family recombination-promoting nuclease/putative transposase</fullName>
    </recommendedName>
</protein>
<evidence type="ECO:0000256" key="1">
    <source>
        <dbReference type="SAM" id="MobiDB-lite"/>
    </source>
</evidence>
<accession>D4M6L6</accession>
<proteinExistence type="predicted"/>